<dbReference type="AlphaFoldDB" id="A0A7G9GC89"/>
<protein>
    <submittedName>
        <fullName evidence="4">SDR family NAD(P)-dependent oxidoreductase</fullName>
    </submittedName>
</protein>
<dbReference type="InterPro" id="IPR002347">
    <property type="entry name" value="SDR_fam"/>
</dbReference>
<dbReference type="PANTHER" id="PTHR43391">
    <property type="entry name" value="RETINOL DEHYDROGENASE-RELATED"/>
    <property type="match status" value="1"/>
</dbReference>
<dbReference type="KEGG" id="whj:H9Q79_16335"/>
<dbReference type="PROSITE" id="PS00061">
    <property type="entry name" value="ADH_SHORT"/>
    <property type="match status" value="1"/>
</dbReference>
<comment type="similarity">
    <text evidence="1">Belongs to the short-chain dehydrogenases/reductases (SDR) family.</text>
</comment>
<dbReference type="Gene3D" id="3.40.50.720">
    <property type="entry name" value="NAD(P)-binding Rossmann-like Domain"/>
    <property type="match status" value="1"/>
</dbReference>
<organism evidence="4 5">
    <name type="scientific">Wansuia hejianensis</name>
    <dbReference type="NCBI Taxonomy" id="2763667"/>
    <lineage>
        <taxon>Bacteria</taxon>
        <taxon>Bacillati</taxon>
        <taxon>Bacillota</taxon>
        <taxon>Clostridia</taxon>
        <taxon>Lachnospirales</taxon>
        <taxon>Lachnospiraceae</taxon>
        <taxon>Wansuia</taxon>
    </lineage>
</organism>
<dbReference type="GO" id="GO:0005829">
    <property type="term" value="C:cytosol"/>
    <property type="evidence" value="ECO:0007669"/>
    <property type="project" value="TreeGrafter"/>
</dbReference>
<evidence type="ECO:0000313" key="5">
    <source>
        <dbReference type="Proteomes" id="UP000515860"/>
    </source>
</evidence>
<keyword evidence="5" id="KW-1185">Reference proteome</keyword>
<keyword evidence="3" id="KW-0560">Oxidoreductase</keyword>
<proteinExistence type="inferred from homology"/>
<evidence type="ECO:0000256" key="2">
    <source>
        <dbReference type="ARBA" id="ARBA00022857"/>
    </source>
</evidence>
<dbReference type="EMBL" id="CP060635">
    <property type="protein sequence ID" value="QNM08421.1"/>
    <property type="molecule type" value="Genomic_DNA"/>
</dbReference>
<dbReference type="RefSeq" id="WP_118644837.1">
    <property type="nucleotide sequence ID" value="NZ_CP060635.1"/>
</dbReference>
<dbReference type="GO" id="GO:0016491">
    <property type="term" value="F:oxidoreductase activity"/>
    <property type="evidence" value="ECO:0007669"/>
    <property type="project" value="UniProtKB-KW"/>
</dbReference>
<dbReference type="SUPFAM" id="SSF51735">
    <property type="entry name" value="NAD(P)-binding Rossmann-fold domains"/>
    <property type="match status" value="1"/>
</dbReference>
<dbReference type="PANTHER" id="PTHR43391:SF14">
    <property type="entry name" value="DEHYDROGENASE_REDUCTASE SDR FAMILY PROTEIN 7-LIKE"/>
    <property type="match status" value="1"/>
</dbReference>
<dbReference type="Pfam" id="PF00106">
    <property type="entry name" value="adh_short"/>
    <property type="match status" value="1"/>
</dbReference>
<dbReference type="CDD" id="cd05233">
    <property type="entry name" value="SDR_c"/>
    <property type="match status" value="1"/>
</dbReference>
<gene>
    <name evidence="4" type="ORF">H9Q79_16335</name>
</gene>
<keyword evidence="2" id="KW-0521">NADP</keyword>
<sequence>MRIALITGASSGLGREFVLQLCRESLDEIWAVARRKDRLLELSRLASIPVRPLSLDLTSPESMDELEQLLAKENPQIHILINAAGFGKIGNYREVTRQDADRMIDLNCRAAVDVTLLALPYMHRGDRILEICSTSAFQPFPYLNVYSSSKAFLYRFSRALRIELMSRRIKVTAVCPYWIKNTEFIPKAKETAGSNAIRHFPLASKKETVVRLALSDSRLGLPVSTPGPVSFFHRIAAKFIPSEIMMGIWALLRRI</sequence>
<name>A0A7G9GC89_9FIRM</name>
<accession>A0A7G9GC89</accession>
<evidence type="ECO:0000256" key="3">
    <source>
        <dbReference type="ARBA" id="ARBA00023002"/>
    </source>
</evidence>
<dbReference type="InterPro" id="IPR020904">
    <property type="entry name" value="Sc_DH/Rdtase_CS"/>
</dbReference>
<reference evidence="4 5" key="1">
    <citation type="submission" date="2020-08" db="EMBL/GenBank/DDBJ databases">
        <authorList>
            <person name="Liu C."/>
            <person name="Sun Q."/>
        </authorList>
    </citation>
    <scope>NUCLEOTIDE SEQUENCE [LARGE SCALE GENOMIC DNA]</scope>
    <source>
        <strain evidence="4 5">NSJ-29</strain>
    </source>
</reference>
<evidence type="ECO:0000313" key="4">
    <source>
        <dbReference type="EMBL" id="QNM08421.1"/>
    </source>
</evidence>
<dbReference type="PRINTS" id="PR00081">
    <property type="entry name" value="GDHRDH"/>
</dbReference>
<dbReference type="Proteomes" id="UP000515860">
    <property type="component" value="Chromosome"/>
</dbReference>
<evidence type="ECO:0000256" key="1">
    <source>
        <dbReference type="ARBA" id="ARBA00006484"/>
    </source>
</evidence>
<dbReference type="InterPro" id="IPR036291">
    <property type="entry name" value="NAD(P)-bd_dom_sf"/>
</dbReference>